<dbReference type="PROSITE" id="PS50109">
    <property type="entry name" value="HIS_KIN"/>
    <property type="match status" value="1"/>
</dbReference>
<sequence>MVRKIRNSLSAKVFLWIAGLLILCSLLIYGLVMIFLPQSYTVVASSRVEEEIRQLTESLAQTDYADAPKVIESFCYKNQAVVSVSGSGETLSFGSIDDQALEDNEMLTSAGEVCFADRDEIYYLSIVVPVSARNELTTAFIKLLPLLLAIILLISALGAFLCSRVLVRPVLEISRVSKRMANLDMTWECKANRTDELGVLANSLNTMAKQLDAAMKALESANQKLREDMEHMTELSRQRRDFFAAASHELKTPITILKGQIESMILGIGKYKDTDKVLPETLREVENMEQLVREILTISKIEMDGLAGKSDTVSLSDTLAKTAEILLPLARERQITVHSQLAENVTVSGNASLLEKAVHNILSNAIRHSPEGAEVFIRLAPSELTVTNTGTSIPEEDLPVLFTPFYRVEKSRNKSTGGSGLGLYLVKTILELHGFRYRVENSDAGVVFSVVF</sequence>
<keyword evidence="4" id="KW-0597">Phosphoprotein</keyword>
<keyword evidence="9" id="KW-0812">Transmembrane</keyword>
<dbReference type="PRINTS" id="PR00344">
    <property type="entry name" value="BCTRLSENSOR"/>
</dbReference>
<dbReference type="InterPro" id="IPR036890">
    <property type="entry name" value="HATPase_C_sf"/>
</dbReference>
<dbReference type="Pfam" id="PF02518">
    <property type="entry name" value="HATPase_c"/>
    <property type="match status" value="1"/>
</dbReference>
<feature type="coiled-coil region" evidence="8">
    <location>
        <begin position="201"/>
        <end position="238"/>
    </location>
</feature>
<evidence type="ECO:0000256" key="8">
    <source>
        <dbReference type="SAM" id="Coils"/>
    </source>
</evidence>
<comment type="caution">
    <text evidence="12">The sequence shown here is derived from an EMBL/GenBank/DDBJ whole genome shotgun (WGS) entry which is preliminary data.</text>
</comment>
<organism evidence="12 13">
    <name type="scientific">Candidatus Scybalocola faecigallinarum</name>
    <dbReference type="NCBI Taxonomy" id="2840941"/>
    <lineage>
        <taxon>Bacteria</taxon>
        <taxon>Bacillati</taxon>
        <taxon>Bacillota</taxon>
        <taxon>Clostridia</taxon>
        <taxon>Lachnospirales</taxon>
        <taxon>Lachnospiraceae</taxon>
        <taxon>Lachnospiraceae incertae sedis</taxon>
        <taxon>Candidatus Scybalocola (ex Gilroy et al. 2021)</taxon>
    </lineage>
</organism>
<reference evidence="12" key="2">
    <citation type="journal article" date="2021" name="PeerJ">
        <title>Extensive microbial diversity within the chicken gut microbiome revealed by metagenomics and culture.</title>
        <authorList>
            <person name="Gilroy R."/>
            <person name="Ravi A."/>
            <person name="Getino M."/>
            <person name="Pursley I."/>
            <person name="Horton D.L."/>
            <person name="Alikhan N.F."/>
            <person name="Baker D."/>
            <person name="Gharbi K."/>
            <person name="Hall N."/>
            <person name="Watson M."/>
            <person name="Adriaenssens E.M."/>
            <person name="Foster-Nyarko E."/>
            <person name="Jarju S."/>
            <person name="Secka A."/>
            <person name="Antonio M."/>
            <person name="Oren A."/>
            <person name="Chaudhuri R.R."/>
            <person name="La Ragione R."/>
            <person name="Hildebrand F."/>
            <person name="Pallen M.J."/>
        </authorList>
    </citation>
    <scope>NUCLEOTIDE SEQUENCE</scope>
    <source>
        <strain evidence="12">CHK178-757</strain>
    </source>
</reference>
<evidence type="ECO:0000256" key="4">
    <source>
        <dbReference type="ARBA" id="ARBA00022553"/>
    </source>
</evidence>
<keyword evidence="9" id="KW-1133">Transmembrane helix</keyword>
<dbReference type="InterPro" id="IPR003661">
    <property type="entry name" value="HisK_dim/P_dom"/>
</dbReference>
<keyword evidence="5" id="KW-0808">Transferase</keyword>
<evidence type="ECO:0000256" key="5">
    <source>
        <dbReference type="ARBA" id="ARBA00022679"/>
    </source>
</evidence>
<evidence type="ECO:0000256" key="2">
    <source>
        <dbReference type="ARBA" id="ARBA00004370"/>
    </source>
</evidence>
<evidence type="ECO:0000313" key="12">
    <source>
        <dbReference type="EMBL" id="HIS47217.1"/>
    </source>
</evidence>
<dbReference type="InterPro" id="IPR003594">
    <property type="entry name" value="HATPase_dom"/>
</dbReference>
<dbReference type="SMART" id="SM00304">
    <property type="entry name" value="HAMP"/>
    <property type="match status" value="1"/>
</dbReference>
<evidence type="ECO:0000259" key="11">
    <source>
        <dbReference type="PROSITE" id="PS50885"/>
    </source>
</evidence>
<feature type="transmembrane region" description="Helical" evidence="9">
    <location>
        <begin position="13"/>
        <end position="36"/>
    </location>
</feature>
<gene>
    <name evidence="12" type="ORF">IAB46_06605</name>
</gene>
<reference evidence="12" key="1">
    <citation type="submission" date="2020-10" db="EMBL/GenBank/DDBJ databases">
        <authorList>
            <person name="Gilroy R."/>
        </authorList>
    </citation>
    <scope>NUCLEOTIDE SEQUENCE</scope>
    <source>
        <strain evidence="12">CHK178-757</strain>
    </source>
</reference>
<dbReference type="GO" id="GO:0005886">
    <property type="term" value="C:plasma membrane"/>
    <property type="evidence" value="ECO:0007669"/>
    <property type="project" value="TreeGrafter"/>
</dbReference>
<dbReference type="PANTHER" id="PTHR45453:SF3">
    <property type="entry name" value="HISTIDINE KINASE"/>
    <property type="match status" value="1"/>
</dbReference>
<keyword evidence="7" id="KW-0902">Two-component regulatory system</keyword>
<evidence type="ECO:0000256" key="3">
    <source>
        <dbReference type="ARBA" id="ARBA00012438"/>
    </source>
</evidence>
<keyword evidence="9" id="KW-0472">Membrane</keyword>
<keyword evidence="6" id="KW-0418">Kinase</keyword>
<dbReference type="AlphaFoldDB" id="A0A9D1JQI3"/>
<evidence type="ECO:0000313" key="13">
    <source>
        <dbReference type="Proteomes" id="UP000823927"/>
    </source>
</evidence>
<dbReference type="InterPro" id="IPR050351">
    <property type="entry name" value="BphY/WalK/GraS-like"/>
</dbReference>
<dbReference type="GO" id="GO:0004721">
    <property type="term" value="F:phosphoprotein phosphatase activity"/>
    <property type="evidence" value="ECO:0007669"/>
    <property type="project" value="TreeGrafter"/>
</dbReference>
<dbReference type="SMART" id="SM00387">
    <property type="entry name" value="HATPase_c"/>
    <property type="match status" value="1"/>
</dbReference>
<dbReference type="InterPro" id="IPR005467">
    <property type="entry name" value="His_kinase_dom"/>
</dbReference>
<evidence type="ECO:0000256" key="9">
    <source>
        <dbReference type="SAM" id="Phobius"/>
    </source>
</evidence>
<evidence type="ECO:0000256" key="7">
    <source>
        <dbReference type="ARBA" id="ARBA00023012"/>
    </source>
</evidence>
<dbReference type="InterPro" id="IPR036097">
    <property type="entry name" value="HisK_dim/P_sf"/>
</dbReference>
<feature type="domain" description="HAMP" evidence="11">
    <location>
        <begin position="164"/>
        <end position="216"/>
    </location>
</feature>
<feature type="transmembrane region" description="Helical" evidence="9">
    <location>
        <begin position="143"/>
        <end position="167"/>
    </location>
</feature>
<dbReference type="CDD" id="cd06225">
    <property type="entry name" value="HAMP"/>
    <property type="match status" value="1"/>
</dbReference>
<name>A0A9D1JQI3_9FIRM</name>
<dbReference type="CDD" id="cd00082">
    <property type="entry name" value="HisKA"/>
    <property type="match status" value="1"/>
</dbReference>
<dbReference type="Gene3D" id="1.10.287.130">
    <property type="match status" value="1"/>
</dbReference>
<dbReference type="Proteomes" id="UP000823927">
    <property type="component" value="Unassembled WGS sequence"/>
</dbReference>
<protein>
    <recommendedName>
        <fullName evidence="3">histidine kinase</fullName>
        <ecNumber evidence="3">2.7.13.3</ecNumber>
    </recommendedName>
</protein>
<dbReference type="SUPFAM" id="SSF158472">
    <property type="entry name" value="HAMP domain-like"/>
    <property type="match status" value="1"/>
</dbReference>
<comment type="subcellular location">
    <subcellularLocation>
        <location evidence="2">Membrane</location>
    </subcellularLocation>
</comment>
<dbReference type="InterPro" id="IPR003660">
    <property type="entry name" value="HAMP_dom"/>
</dbReference>
<dbReference type="SMART" id="SM00388">
    <property type="entry name" value="HisKA"/>
    <property type="match status" value="1"/>
</dbReference>
<dbReference type="PANTHER" id="PTHR45453">
    <property type="entry name" value="PHOSPHATE REGULON SENSOR PROTEIN PHOR"/>
    <property type="match status" value="1"/>
</dbReference>
<keyword evidence="8" id="KW-0175">Coiled coil</keyword>
<dbReference type="Pfam" id="PF00672">
    <property type="entry name" value="HAMP"/>
    <property type="match status" value="1"/>
</dbReference>
<accession>A0A9D1JQI3</accession>
<proteinExistence type="predicted"/>
<evidence type="ECO:0000259" key="10">
    <source>
        <dbReference type="PROSITE" id="PS50109"/>
    </source>
</evidence>
<dbReference type="GO" id="GO:0016036">
    <property type="term" value="P:cellular response to phosphate starvation"/>
    <property type="evidence" value="ECO:0007669"/>
    <property type="project" value="TreeGrafter"/>
</dbReference>
<evidence type="ECO:0000256" key="1">
    <source>
        <dbReference type="ARBA" id="ARBA00000085"/>
    </source>
</evidence>
<dbReference type="EMBL" id="DVIT01000025">
    <property type="protein sequence ID" value="HIS47217.1"/>
    <property type="molecule type" value="Genomic_DNA"/>
</dbReference>
<dbReference type="SUPFAM" id="SSF55874">
    <property type="entry name" value="ATPase domain of HSP90 chaperone/DNA topoisomerase II/histidine kinase"/>
    <property type="match status" value="1"/>
</dbReference>
<dbReference type="PROSITE" id="PS50885">
    <property type="entry name" value="HAMP"/>
    <property type="match status" value="1"/>
</dbReference>
<dbReference type="Pfam" id="PF00512">
    <property type="entry name" value="HisKA"/>
    <property type="match status" value="1"/>
</dbReference>
<dbReference type="Gene3D" id="3.30.565.10">
    <property type="entry name" value="Histidine kinase-like ATPase, C-terminal domain"/>
    <property type="match status" value="1"/>
</dbReference>
<dbReference type="EC" id="2.7.13.3" evidence="3"/>
<dbReference type="SUPFAM" id="SSF47384">
    <property type="entry name" value="Homodimeric domain of signal transducing histidine kinase"/>
    <property type="match status" value="1"/>
</dbReference>
<dbReference type="Gene3D" id="6.10.340.10">
    <property type="match status" value="1"/>
</dbReference>
<feature type="domain" description="Histidine kinase" evidence="10">
    <location>
        <begin position="245"/>
        <end position="452"/>
    </location>
</feature>
<dbReference type="GO" id="GO:0000155">
    <property type="term" value="F:phosphorelay sensor kinase activity"/>
    <property type="evidence" value="ECO:0007669"/>
    <property type="project" value="InterPro"/>
</dbReference>
<dbReference type="InterPro" id="IPR004358">
    <property type="entry name" value="Sig_transdc_His_kin-like_C"/>
</dbReference>
<comment type="catalytic activity">
    <reaction evidence="1">
        <text>ATP + protein L-histidine = ADP + protein N-phospho-L-histidine.</text>
        <dbReference type="EC" id="2.7.13.3"/>
    </reaction>
</comment>
<evidence type="ECO:0000256" key="6">
    <source>
        <dbReference type="ARBA" id="ARBA00022777"/>
    </source>
</evidence>